<sequence>MALTRKSFLAATAALGGAVAAPAVPGVPTAAEAKPGPRRGTSRRARYHFTVPEGWKNDPQRPLYRDGEYLYYYLYNGDYIEAAEGTDWRLATTADGVSFTDRGIAAPKDASPNGDLWSGCAVADEEDTAGFGAGAIIILATQEDRADGDSQAQFLWYSTDGGRSFTHDGAAPVLANPGVEDFRDPKVLWHGPTARWVMLLAEGPSVGFYTSPDLKSWTESGRFDHGGLGTLECPDLFWIESDSGPGRWVLGVSGNAKGAGLYCTYAYWTGDFDGTSFAADRAEPRWLDHGFDWYGAVTWEKVDAGEPDPATRYARAWMNFWDYPHETPTWDSDGYNGTDSLTREIRLHWPSPDEAVLLSSPVEALEEYATSVVRLGDVAVEGRLPLDYTGHAYEISADISWETAENVGFQLRRSPWGSRHVDVGVHADYVYLNRGGTWNPDRTATWLESTSPFDPARKSVRLRIFVDHTSVEVFVDDGRHVHTSQAFPDLRDEGIALYSHGGGAVFSDLVITEYEV</sequence>
<keyword evidence="2 4" id="KW-0378">Hydrolase</keyword>
<dbReference type="PROSITE" id="PS51318">
    <property type="entry name" value="TAT"/>
    <property type="match status" value="1"/>
</dbReference>
<comment type="similarity">
    <text evidence="1 4">Belongs to the glycosyl hydrolase 32 family.</text>
</comment>
<feature type="domain" description="Glycosyl hydrolase family 32 N-terminal" evidence="6">
    <location>
        <begin position="48"/>
        <end position="348"/>
    </location>
</feature>
<keyword evidence="3 4" id="KW-0326">Glycosidase</keyword>
<dbReference type="PANTHER" id="PTHR42800">
    <property type="entry name" value="EXOINULINASE INUD (AFU_ORTHOLOGUE AFUA_5G00480)"/>
    <property type="match status" value="1"/>
</dbReference>
<keyword evidence="9" id="KW-1185">Reference proteome</keyword>
<dbReference type="Proteomes" id="UP001595823">
    <property type="component" value="Unassembled WGS sequence"/>
</dbReference>
<dbReference type="RefSeq" id="WP_380623472.1">
    <property type="nucleotide sequence ID" value="NZ_JBHSDK010000026.1"/>
</dbReference>
<evidence type="ECO:0000313" key="8">
    <source>
        <dbReference type="EMBL" id="MFC4336984.1"/>
    </source>
</evidence>
<feature type="domain" description="Glycosyl hydrolase family 32 C-terminal" evidence="7">
    <location>
        <begin position="384"/>
        <end position="512"/>
    </location>
</feature>
<dbReference type="GO" id="GO:0016787">
    <property type="term" value="F:hydrolase activity"/>
    <property type="evidence" value="ECO:0007669"/>
    <property type="project" value="UniProtKB-KW"/>
</dbReference>
<dbReference type="InterPro" id="IPR013189">
    <property type="entry name" value="Glyco_hydro_32_C"/>
</dbReference>
<gene>
    <name evidence="8" type="ORF">ACFPET_17410</name>
</gene>
<dbReference type="EMBL" id="JBHSDK010000026">
    <property type="protein sequence ID" value="MFC4336984.1"/>
    <property type="molecule type" value="Genomic_DNA"/>
</dbReference>
<dbReference type="CDD" id="cd18622">
    <property type="entry name" value="GH32_Inu-like"/>
    <property type="match status" value="1"/>
</dbReference>
<dbReference type="InterPro" id="IPR001362">
    <property type="entry name" value="Glyco_hydro_32"/>
</dbReference>
<comment type="caution">
    <text evidence="8">The sequence shown here is derived from an EMBL/GenBank/DDBJ whole genome shotgun (WGS) entry which is preliminary data.</text>
</comment>
<feature type="signal peptide" evidence="5">
    <location>
        <begin position="1"/>
        <end position="23"/>
    </location>
</feature>
<evidence type="ECO:0000256" key="3">
    <source>
        <dbReference type="ARBA" id="ARBA00023295"/>
    </source>
</evidence>
<dbReference type="SUPFAM" id="SSF49899">
    <property type="entry name" value="Concanavalin A-like lectins/glucanases"/>
    <property type="match status" value="1"/>
</dbReference>
<evidence type="ECO:0000313" key="9">
    <source>
        <dbReference type="Proteomes" id="UP001595823"/>
    </source>
</evidence>
<evidence type="ECO:0000256" key="2">
    <source>
        <dbReference type="ARBA" id="ARBA00022801"/>
    </source>
</evidence>
<name>A0ABV8U1J6_9ACTN</name>
<accession>A0ABV8U1J6</accession>
<dbReference type="Gene3D" id="2.115.10.20">
    <property type="entry name" value="Glycosyl hydrolase domain, family 43"/>
    <property type="match status" value="1"/>
</dbReference>
<reference evidence="9" key="1">
    <citation type="journal article" date="2019" name="Int. J. Syst. Evol. Microbiol.">
        <title>The Global Catalogue of Microorganisms (GCM) 10K type strain sequencing project: providing services to taxonomists for standard genome sequencing and annotation.</title>
        <authorList>
            <consortium name="The Broad Institute Genomics Platform"/>
            <consortium name="The Broad Institute Genome Sequencing Center for Infectious Disease"/>
            <person name="Wu L."/>
            <person name="Ma J."/>
        </authorList>
    </citation>
    <scope>NUCLEOTIDE SEQUENCE [LARGE SCALE GENOMIC DNA]</scope>
    <source>
        <strain evidence="9">IBRC-M 10908</strain>
    </source>
</reference>
<dbReference type="Pfam" id="PF08244">
    <property type="entry name" value="Glyco_hydro_32C"/>
    <property type="match status" value="1"/>
</dbReference>
<dbReference type="InterPro" id="IPR006311">
    <property type="entry name" value="TAT_signal"/>
</dbReference>
<evidence type="ECO:0000256" key="5">
    <source>
        <dbReference type="SAM" id="SignalP"/>
    </source>
</evidence>
<dbReference type="InterPro" id="IPR013148">
    <property type="entry name" value="Glyco_hydro_32_N"/>
</dbReference>
<protein>
    <submittedName>
        <fullName evidence="8">Glycoside hydrolase family 32 protein</fullName>
    </submittedName>
</protein>
<dbReference type="SUPFAM" id="SSF75005">
    <property type="entry name" value="Arabinanase/levansucrase/invertase"/>
    <property type="match status" value="1"/>
</dbReference>
<evidence type="ECO:0000256" key="4">
    <source>
        <dbReference type="RuleBase" id="RU362110"/>
    </source>
</evidence>
<dbReference type="Pfam" id="PF00251">
    <property type="entry name" value="Glyco_hydro_32N"/>
    <property type="match status" value="1"/>
</dbReference>
<feature type="chain" id="PRO_5047106763" evidence="5">
    <location>
        <begin position="24"/>
        <end position="516"/>
    </location>
</feature>
<evidence type="ECO:0000259" key="6">
    <source>
        <dbReference type="Pfam" id="PF00251"/>
    </source>
</evidence>
<organism evidence="8 9">
    <name type="scientific">Salininema proteolyticum</name>
    <dbReference type="NCBI Taxonomy" id="1607685"/>
    <lineage>
        <taxon>Bacteria</taxon>
        <taxon>Bacillati</taxon>
        <taxon>Actinomycetota</taxon>
        <taxon>Actinomycetes</taxon>
        <taxon>Glycomycetales</taxon>
        <taxon>Glycomycetaceae</taxon>
        <taxon>Salininema</taxon>
    </lineage>
</organism>
<evidence type="ECO:0000259" key="7">
    <source>
        <dbReference type="Pfam" id="PF08244"/>
    </source>
</evidence>
<dbReference type="InterPro" id="IPR013320">
    <property type="entry name" value="ConA-like_dom_sf"/>
</dbReference>
<dbReference type="InterPro" id="IPR023296">
    <property type="entry name" value="Glyco_hydro_beta-prop_sf"/>
</dbReference>
<keyword evidence="5" id="KW-0732">Signal</keyword>
<dbReference type="PANTHER" id="PTHR42800:SF1">
    <property type="entry name" value="EXOINULINASE INUD (AFU_ORTHOLOGUE AFUA_5G00480)"/>
    <property type="match status" value="1"/>
</dbReference>
<dbReference type="SMART" id="SM00640">
    <property type="entry name" value="Glyco_32"/>
    <property type="match status" value="1"/>
</dbReference>
<proteinExistence type="inferred from homology"/>
<dbReference type="Gene3D" id="2.60.120.560">
    <property type="entry name" value="Exo-inulinase, domain 1"/>
    <property type="match status" value="1"/>
</dbReference>
<evidence type="ECO:0000256" key="1">
    <source>
        <dbReference type="ARBA" id="ARBA00009902"/>
    </source>
</evidence>